<evidence type="ECO:0000256" key="5">
    <source>
        <dbReference type="PROSITE-ProRule" id="PRU00108"/>
    </source>
</evidence>
<dbReference type="CDD" id="cd00086">
    <property type="entry name" value="homeodomain"/>
    <property type="match status" value="2"/>
</dbReference>
<dbReference type="InterPro" id="IPR050649">
    <property type="entry name" value="Paired_Homeobox_TFs"/>
</dbReference>
<dbReference type="SUPFAM" id="SSF46689">
    <property type="entry name" value="Homeodomain-like"/>
    <property type="match status" value="2"/>
</dbReference>
<dbReference type="PROSITE" id="PS00027">
    <property type="entry name" value="HOMEOBOX_1"/>
    <property type="match status" value="1"/>
</dbReference>
<feature type="DNA-binding region" description="Homeobox" evidence="5">
    <location>
        <begin position="69"/>
        <end position="128"/>
    </location>
</feature>
<sequence length="477" mass="50225">MAADQGPGAHAWELQGSLCEKTGGPGSWVRLCPSLCLSVVRPSVRPVRLGFGDADGAPVCLAEKRRASVRRPRTRFSPQQLGALSAAFRETPHPGWGTILQLAASTRLEEAVIQVWFKNQRAKVKRQQQAQTRPGLPPGARRSSSSAREHEDAPSPTSSAHSGSPGPHLGLSLEGAAAQQLPQPCPPQPPAGAGAPGRSPPWGALPPDLQDLCLQASDLPWACAPLALDELARAYGGPGLDEDGSGGLDQYLLPGAAPPAPPKPTTRLEPPRGDPGAPGAPPGPWQPGGAASSPQTDVPRRRPGKQTSARRRRTKFTPEQLEALKDAFQKTTYPSWGTITQLTLTTNLDDVIIQTWFKNQRAKVKKQQLQSPPSQRHPGAPNHPRAGEGTPSPTASANAVTGDLGVSGPELTEAAGASGPKCLGGPQPPDTQELGLQVSDRPWVSNLSIPELIELYVLPGDDDASCLDQYLLPEGSD</sequence>
<organism evidence="9 10">
    <name type="scientific">Galemys pyrenaicus</name>
    <name type="common">Iberian desman</name>
    <name type="synonym">Pyrenean desman</name>
    <dbReference type="NCBI Taxonomy" id="202257"/>
    <lineage>
        <taxon>Eukaryota</taxon>
        <taxon>Metazoa</taxon>
        <taxon>Chordata</taxon>
        <taxon>Craniata</taxon>
        <taxon>Vertebrata</taxon>
        <taxon>Euteleostomi</taxon>
        <taxon>Mammalia</taxon>
        <taxon>Eutheria</taxon>
        <taxon>Laurasiatheria</taxon>
        <taxon>Eulipotyphla</taxon>
        <taxon>Talpidae</taxon>
        <taxon>Galemys</taxon>
    </lineage>
</organism>
<comment type="subcellular location">
    <subcellularLocation>
        <location evidence="1 5 6">Nucleus</location>
    </subcellularLocation>
</comment>
<feature type="DNA-binding region" description="Homeobox" evidence="5">
    <location>
        <begin position="309"/>
        <end position="368"/>
    </location>
</feature>
<feature type="compositionally biased region" description="Basic residues" evidence="7">
    <location>
        <begin position="301"/>
        <end position="315"/>
    </location>
</feature>
<keyword evidence="10" id="KW-1185">Reference proteome</keyword>
<gene>
    <name evidence="9" type="ORF">J0S82_018030</name>
</gene>
<dbReference type="AlphaFoldDB" id="A0A8J6DFU1"/>
<dbReference type="InterPro" id="IPR009057">
    <property type="entry name" value="Homeodomain-like_sf"/>
</dbReference>
<feature type="compositionally biased region" description="Low complexity" evidence="7">
    <location>
        <begin position="191"/>
        <end position="202"/>
    </location>
</feature>
<evidence type="ECO:0000256" key="2">
    <source>
        <dbReference type="ARBA" id="ARBA00023125"/>
    </source>
</evidence>
<dbReference type="PROSITE" id="PS50071">
    <property type="entry name" value="HOMEOBOX_2"/>
    <property type="match status" value="2"/>
</dbReference>
<dbReference type="OrthoDB" id="9535093at2759"/>
<keyword evidence="2 5" id="KW-0238">DNA-binding</keyword>
<reference evidence="9" key="1">
    <citation type="journal article" date="2021" name="Evol. Appl.">
        <title>The genome of the Pyrenean desman and the effects of bottlenecks and inbreeding on the genomic landscape of an endangered species.</title>
        <authorList>
            <person name="Escoda L."/>
            <person name="Castresana J."/>
        </authorList>
    </citation>
    <scope>NUCLEOTIDE SEQUENCE</scope>
    <source>
        <strain evidence="9">IBE-C5619</strain>
    </source>
</reference>
<name>A0A8J6DFU1_GALPY</name>
<evidence type="ECO:0000259" key="8">
    <source>
        <dbReference type="PROSITE" id="PS50071"/>
    </source>
</evidence>
<evidence type="ECO:0000256" key="1">
    <source>
        <dbReference type="ARBA" id="ARBA00004123"/>
    </source>
</evidence>
<keyword evidence="3 5" id="KW-0371">Homeobox</keyword>
<dbReference type="PANTHER" id="PTHR24329">
    <property type="entry name" value="HOMEOBOX PROTEIN ARISTALESS"/>
    <property type="match status" value="1"/>
</dbReference>
<dbReference type="InterPro" id="IPR001356">
    <property type="entry name" value="HD"/>
</dbReference>
<dbReference type="Pfam" id="PF00046">
    <property type="entry name" value="Homeodomain"/>
    <property type="match status" value="2"/>
</dbReference>
<dbReference type="GO" id="GO:0000981">
    <property type="term" value="F:DNA-binding transcription factor activity, RNA polymerase II-specific"/>
    <property type="evidence" value="ECO:0007669"/>
    <property type="project" value="InterPro"/>
</dbReference>
<dbReference type="Gene3D" id="1.10.10.60">
    <property type="entry name" value="Homeodomain-like"/>
    <property type="match status" value="2"/>
</dbReference>
<dbReference type="EMBL" id="JAGFMF010012191">
    <property type="protein sequence ID" value="KAG8506075.1"/>
    <property type="molecule type" value="Genomic_DNA"/>
</dbReference>
<feature type="region of interest" description="Disordered" evidence="7">
    <location>
        <begin position="240"/>
        <end position="320"/>
    </location>
</feature>
<protein>
    <submittedName>
        <fullName evidence="9">Leucine-twenty homeobox</fullName>
    </submittedName>
</protein>
<dbReference type="PANTHER" id="PTHR24329:SF543">
    <property type="entry name" value="FI01017P-RELATED"/>
    <property type="match status" value="1"/>
</dbReference>
<accession>A0A8J6DFU1</accession>
<feature type="region of interest" description="Disordered" evidence="7">
    <location>
        <begin position="363"/>
        <end position="437"/>
    </location>
</feature>
<feature type="domain" description="Homeobox" evidence="8">
    <location>
        <begin position="67"/>
        <end position="127"/>
    </location>
</feature>
<feature type="domain" description="Homeobox" evidence="8">
    <location>
        <begin position="307"/>
        <end position="367"/>
    </location>
</feature>
<dbReference type="GO" id="GO:0000977">
    <property type="term" value="F:RNA polymerase II transcription regulatory region sequence-specific DNA binding"/>
    <property type="evidence" value="ECO:0007669"/>
    <property type="project" value="TreeGrafter"/>
</dbReference>
<evidence type="ECO:0000256" key="7">
    <source>
        <dbReference type="SAM" id="MobiDB-lite"/>
    </source>
</evidence>
<dbReference type="GO" id="GO:0005634">
    <property type="term" value="C:nucleus"/>
    <property type="evidence" value="ECO:0007669"/>
    <property type="project" value="UniProtKB-SubCell"/>
</dbReference>
<evidence type="ECO:0000256" key="6">
    <source>
        <dbReference type="RuleBase" id="RU000682"/>
    </source>
</evidence>
<feature type="compositionally biased region" description="Low complexity" evidence="7">
    <location>
        <begin position="127"/>
        <end position="146"/>
    </location>
</feature>
<evidence type="ECO:0000256" key="4">
    <source>
        <dbReference type="ARBA" id="ARBA00023242"/>
    </source>
</evidence>
<feature type="region of interest" description="Disordered" evidence="7">
    <location>
        <begin position="124"/>
        <end position="206"/>
    </location>
</feature>
<dbReference type="SMART" id="SM00389">
    <property type="entry name" value="HOX"/>
    <property type="match status" value="2"/>
</dbReference>
<comment type="caution">
    <text evidence="9">The sequence shown here is derived from an EMBL/GenBank/DDBJ whole genome shotgun (WGS) entry which is preliminary data.</text>
</comment>
<evidence type="ECO:0000256" key="3">
    <source>
        <dbReference type="ARBA" id="ARBA00023155"/>
    </source>
</evidence>
<evidence type="ECO:0000313" key="9">
    <source>
        <dbReference type="EMBL" id="KAG8506075.1"/>
    </source>
</evidence>
<proteinExistence type="predicted"/>
<dbReference type="Proteomes" id="UP000700334">
    <property type="component" value="Unassembled WGS sequence"/>
</dbReference>
<keyword evidence="4 5" id="KW-0539">Nucleus</keyword>
<dbReference type="InterPro" id="IPR017970">
    <property type="entry name" value="Homeobox_CS"/>
</dbReference>
<evidence type="ECO:0000313" key="10">
    <source>
        <dbReference type="Proteomes" id="UP000700334"/>
    </source>
</evidence>